<evidence type="ECO:0000256" key="2">
    <source>
        <dbReference type="SAM" id="Phobius"/>
    </source>
</evidence>
<reference evidence="4 7" key="2">
    <citation type="journal article" date="2022" name="BMC Microbiol.">
        <title>Whole genome sequencing of Moraxella bovis strains from North America reveals two genotypes with different genetic determinants.</title>
        <authorList>
            <person name="Wynn E.L."/>
            <person name="Hille M.M."/>
            <person name="Loy J.D."/>
            <person name="Schuller G."/>
            <person name="Kuhn K.L."/>
            <person name="Dickey A.M."/>
            <person name="Bono J.L."/>
            <person name="Clawson M.L."/>
        </authorList>
    </citation>
    <scope>NUCLEOTIDE SEQUENCE [LARGE SCALE GENOMIC DNA]</scope>
    <source>
        <strain evidence="4">SAM102599</strain>
        <strain evidence="5 7">SAM57978</strain>
    </source>
</reference>
<dbReference type="Proteomes" id="UP001163283">
    <property type="component" value="Chromosome"/>
</dbReference>
<keyword evidence="2" id="KW-1133">Transmembrane helix</keyword>
<dbReference type="EMBL" id="CP087781">
    <property type="protein sequence ID" value="UZA51181.1"/>
    <property type="molecule type" value="Genomic_DNA"/>
</dbReference>
<dbReference type="PANTHER" id="PTHR34068">
    <property type="entry name" value="UPF0145 PROTEIN YBJQ"/>
    <property type="match status" value="1"/>
</dbReference>
<dbReference type="EMBL" id="CP087830">
    <property type="protein sequence ID" value="UZA03685.1"/>
    <property type="molecule type" value="Genomic_DNA"/>
</dbReference>
<comment type="similarity">
    <text evidence="1">Belongs to the UPF0145 family.</text>
</comment>
<dbReference type="STRING" id="476.B0182_13810"/>
<proteinExistence type="inferred from homology"/>
<evidence type="ECO:0000313" key="6">
    <source>
        <dbReference type="Proteomes" id="UP000254133"/>
    </source>
</evidence>
<dbReference type="Gene3D" id="3.30.110.70">
    <property type="entry name" value="Hypothetical protein apc22750. Chain B"/>
    <property type="match status" value="1"/>
</dbReference>
<evidence type="ECO:0000313" key="5">
    <source>
        <dbReference type="EMBL" id="UZA51181.1"/>
    </source>
</evidence>
<dbReference type="Proteomes" id="UP001163632">
    <property type="component" value="Chromosome"/>
</dbReference>
<dbReference type="KEGG" id="mboi:DQF64_11760"/>
<dbReference type="AlphaFoldDB" id="A0A1S9ZSH6"/>
<evidence type="ECO:0000256" key="1">
    <source>
        <dbReference type="ARBA" id="ARBA00010751"/>
    </source>
</evidence>
<dbReference type="RefSeq" id="WP_078275435.1">
    <property type="nucleotide sequence ID" value="NZ_CP030241.1"/>
</dbReference>
<sequence>MNIIKLIFDNLQIVIAIILFFVGWYFGTMNERKHLASLDDDEHLLGHIIISNERFFVPMVQADGTLVMGSVSIAQDRFKLVFADFLSLFGKNLTVYESLLERGRREAIVRMKQQAHEYGYNQIYGVRIETSAIDGGGVEVLAYGTAVMSVGNPNVPPRLPSHL</sequence>
<accession>A0A1S9ZSH6</accession>
<dbReference type="SUPFAM" id="SSF117782">
    <property type="entry name" value="YbjQ-like"/>
    <property type="match status" value="1"/>
</dbReference>
<evidence type="ECO:0000313" key="3">
    <source>
        <dbReference type="EMBL" id="STY90291.1"/>
    </source>
</evidence>
<evidence type="ECO:0000313" key="4">
    <source>
        <dbReference type="EMBL" id="UZA03685.1"/>
    </source>
</evidence>
<feature type="transmembrane region" description="Helical" evidence="2">
    <location>
        <begin position="6"/>
        <end position="26"/>
    </location>
</feature>
<dbReference type="EMBL" id="UGPZ01000002">
    <property type="protein sequence ID" value="STY90291.1"/>
    <property type="molecule type" value="Genomic_DNA"/>
</dbReference>
<evidence type="ECO:0000313" key="7">
    <source>
        <dbReference type="Proteomes" id="UP001163283"/>
    </source>
</evidence>
<keyword evidence="2" id="KW-0472">Membrane</keyword>
<evidence type="ECO:0000313" key="8">
    <source>
        <dbReference type="Proteomes" id="UP001163632"/>
    </source>
</evidence>
<organism evidence="3 6">
    <name type="scientific">Moraxella bovis</name>
    <dbReference type="NCBI Taxonomy" id="476"/>
    <lineage>
        <taxon>Bacteria</taxon>
        <taxon>Pseudomonadati</taxon>
        <taxon>Pseudomonadota</taxon>
        <taxon>Gammaproteobacteria</taxon>
        <taxon>Moraxellales</taxon>
        <taxon>Moraxellaceae</taxon>
        <taxon>Moraxella</taxon>
    </lineage>
</organism>
<dbReference type="InterPro" id="IPR035439">
    <property type="entry name" value="UPF0145_dom_sf"/>
</dbReference>
<keyword evidence="8" id="KW-1185">Reference proteome</keyword>
<dbReference type="InterPro" id="IPR002765">
    <property type="entry name" value="UPF0145_YbjQ-like"/>
</dbReference>
<dbReference type="Pfam" id="PF01906">
    <property type="entry name" value="YbjQ_1"/>
    <property type="match status" value="1"/>
</dbReference>
<gene>
    <name evidence="4" type="ORF">LP092_02700</name>
    <name evidence="5" type="ORF">LP129_11875</name>
    <name evidence="3" type="ORF">NCTC9426_00298</name>
</gene>
<protein>
    <submittedName>
        <fullName evidence="3">Domain of uncharacterized function (DUF74)</fullName>
    </submittedName>
    <submittedName>
        <fullName evidence="4">YbjQ family protein</fullName>
    </submittedName>
</protein>
<name>A0A1S9ZSH6_MORBO</name>
<dbReference type="GeneID" id="77189532"/>
<keyword evidence="2" id="KW-0812">Transmembrane</keyword>
<reference evidence="3 6" key="1">
    <citation type="submission" date="2018-06" db="EMBL/GenBank/DDBJ databases">
        <authorList>
            <consortium name="Pathogen Informatics"/>
            <person name="Doyle S."/>
        </authorList>
    </citation>
    <scope>NUCLEOTIDE SEQUENCE [LARGE SCALE GENOMIC DNA]</scope>
    <source>
        <strain evidence="3 6">NCTC9426</strain>
    </source>
</reference>
<dbReference type="Proteomes" id="UP000254133">
    <property type="component" value="Unassembled WGS sequence"/>
</dbReference>